<keyword evidence="6" id="KW-0862">Zinc</keyword>
<sequence length="554" mass="62693">MVLFLYYKSSLGHFIATSLNTGQIQLWKYDWKRDLCIAHTYEDCQRSVNSLTFDPYRPNLLYAGSQSQIVVFDLREKKLVSTYLDREDAVRDLRFPYSDRSEFATAHDSGKVMIWDTRKSDKCLRVISCHAHVVFSCDWHPTNNQRMVTAGRDQYIKVWDLSDSVESAVYTILTYAGVRKVRWRPGHDDQCASYGSMAWDCDINIWDLSRTYIPVAVLKNHSQVISGLIWRDSNSLISSSADNRILLDELKNPHIPAKDATPSSLTFNAYGHLCTAIRTPVADKERKVSVPDLDHFGKDLVLDEDDTDGSLSDDAPSSSYAFTSAMSDDGEIGIGALDGEVSIFSFQAPGHMPTEAFEYASLENDGDNSESYSKPTELVADLFVTKPTPEMIVRSWKFSDIIPDLLKSYADEGDVQTCVSIIAALGERFDVTSINEETVVNWYNYYLEILDKFELWNAHNELIKTAHYSAIRELSFSWPYNTGCNNCKKVVNKAGCCNICKKQAALCSVCHLPVKGLYVWCHGCGHGGHLQHMKEWIKKNHVCPTGCKHRCEYD</sequence>
<dbReference type="InterPro" id="IPR036322">
    <property type="entry name" value="WD40_repeat_dom_sf"/>
</dbReference>
<reference evidence="9 10" key="1">
    <citation type="journal article" date="2008" name="Nature">
        <title>The Trichoplax genome and the nature of placozoans.</title>
        <authorList>
            <person name="Srivastava M."/>
            <person name="Begovic E."/>
            <person name="Chapman J."/>
            <person name="Putnam N.H."/>
            <person name="Hellsten U."/>
            <person name="Kawashima T."/>
            <person name="Kuo A."/>
            <person name="Mitros T."/>
            <person name="Salamov A."/>
            <person name="Carpenter M.L."/>
            <person name="Signorovitch A.Y."/>
            <person name="Moreno M.A."/>
            <person name="Kamm K."/>
            <person name="Grimwood J."/>
            <person name="Schmutz J."/>
            <person name="Shapiro H."/>
            <person name="Grigoriev I.V."/>
            <person name="Buss L.W."/>
            <person name="Schierwater B."/>
            <person name="Dellaporta S.L."/>
            <person name="Rokhsar D.S."/>
        </authorList>
    </citation>
    <scope>NUCLEOTIDE SEQUENCE [LARGE SCALE GENOMIC DNA]</scope>
    <source>
        <strain evidence="9 10">Grell-BS-1999</strain>
    </source>
</reference>
<evidence type="ECO:0000256" key="4">
    <source>
        <dbReference type="ARBA" id="ARBA00022737"/>
    </source>
</evidence>
<keyword evidence="10" id="KW-1185">Reference proteome</keyword>
<dbReference type="InterPro" id="IPR001680">
    <property type="entry name" value="WD40_rpt"/>
</dbReference>
<dbReference type="InterPro" id="IPR037590">
    <property type="entry name" value="WDR24"/>
</dbReference>
<dbReference type="PROSITE" id="PS50082">
    <property type="entry name" value="WD_REPEATS_2"/>
    <property type="match status" value="1"/>
</dbReference>
<dbReference type="HOGENOM" id="CLU_010233_1_0_1"/>
<keyword evidence="2 8" id="KW-0853">WD repeat</keyword>
<dbReference type="GO" id="GO:1904263">
    <property type="term" value="P:positive regulation of TORC1 signaling"/>
    <property type="evidence" value="ECO:0000318"/>
    <property type="project" value="GO_Central"/>
</dbReference>
<evidence type="ECO:0000313" key="9">
    <source>
        <dbReference type="EMBL" id="EDV27237.1"/>
    </source>
</evidence>
<dbReference type="STRING" id="10228.B3RQG5"/>
<evidence type="ECO:0000256" key="1">
    <source>
        <dbReference type="ARBA" id="ARBA00008134"/>
    </source>
</evidence>
<protein>
    <recommendedName>
        <fullName evidence="7">GATOR2 complex protein WDR24</fullName>
    </recommendedName>
</protein>
<keyword evidence="3" id="KW-0479">Metal-binding</keyword>
<name>B3RQG5_TRIAD</name>
<evidence type="ECO:0000256" key="2">
    <source>
        <dbReference type="ARBA" id="ARBA00022574"/>
    </source>
</evidence>
<dbReference type="SUPFAM" id="SSF50978">
    <property type="entry name" value="WD40 repeat-like"/>
    <property type="match status" value="1"/>
</dbReference>
<dbReference type="SMART" id="SM00320">
    <property type="entry name" value="WD40"/>
    <property type="match status" value="4"/>
</dbReference>
<dbReference type="FunCoup" id="B3RQG5">
    <property type="interactions" value="1827"/>
</dbReference>
<dbReference type="Gene3D" id="2.130.10.10">
    <property type="entry name" value="YVTN repeat-like/Quinoprotein amine dehydrogenase"/>
    <property type="match status" value="2"/>
</dbReference>
<dbReference type="GeneID" id="6751906"/>
<comment type="similarity">
    <text evidence="1">Belongs to the WD repeat WDR24 family.</text>
</comment>
<dbReference type="EMBL" id="DS985243">
    <property type="protein sequence ID" value="EDV27237.1"/>
    <property type="molecule type" value="Genomic_DNA"/>
</dbReference>
<dbReference type="GO" id="GO:0034198">
    <property type="term" value="P:cellular response to amino acid starvation"/>
    <property type="evidence" value="ECO:0000318"/>
    <property type="project" value="GO_Central"/>
</dbReference>
<dbReference type="InParanoid" id="B3RQG5"/>
<dbReference type="PhylomeDB" id="B3RQG5"/>
<dbReference type="AlphaFoldDB" id="B3RQG5"/>
<dbReference type="GO" id="GO:0016239">
    <property type="term" value="P:positive regulation of macroautophagy"/>
    <property type="evidence" value="ECO:0000318"/>
    <property type="project" value="GO_Central"/>
</dbReference>
<organism evidence="9 10">
    <name type="scientific">Trichoplax adhaerens</name>
    <name type="common">Trichoplax reptans</name>
    <dbReference type="NCBI Taxonomy" id="10228"/>
    <lineage>
        <taxon>Eukaryota</taxon>
        <taxon>Metazoa</taxon>
        <taxon>Placozoa</taxon>
        <taxon>Uniplacotomia</taxon>
        <taxon>Trichoplacea</taxon>
        <taxon>Trichoplacidae</taxon>
        <taxon>Trichoplax</taxon>
    </lineage>
</organism>
<keyword evidence="5" id="KW-0863">Zinc-finger</keyword>
<dbReference type="PANTHER" id="PTHR46200:SF1">
    <property type="entry name" value="GATOR COMPLEX PROTEIN WDR24"/>
    <property type="match status" value="1"/>
</dbReference>
<keyword evidence="4" id="KW-0677">Repeat</keyword>
<evidence type="ECO:0000313" key="10">
    <source>
        <dbReference type="Proteomes" id="UP000009022"/>
    </source>
</evidence>
<evidence type="ECO:0000256" key="8">
    <source>
        <dbReference type="PROSITE-ProRule" id="PRU00221"/>
    </source>
</evidence>
<dbReference type="eggNOG" id="KOG0269">
    <property type="taxonomic scope" value="Eukaryota"/>
</dbReference>
<dbReference type="OMA" id="WDSRRHE"/>
<proteinExistence type="inferred from homology"/>
<dbReference type="GO" id="GO:0061700">
    <property type="term" value="C:GATOR2 complex"/>
    <property type="evidence" value="ECO:0000318"/>
    <property type="project" value="GO_Central"/>
</dbReference>
<dbReference type="CTD" id="6751906"/>
<dbReference type="GO" id="GO:0005829">
    <property type="term" value="C:cytosol"/>
    <property type="evidence" value="ECO:0000318"/>
    <property type="project" value="GO_Central"/>
</dbReference>
<dbReference type="PROSITE" id="PS50294">
    <property type="entry name" value="WD_REPEATS_REGION"/>
    <property type="match status" value="1"/>
</dbReference>
<dbReference type="RefSeq" id="XP_002111233.1">
    <property type="nucleotide sequence ID" value="XM_002111197.1"/>
</dbReference>
<dbReference type="CDD" id="cd16693">
    <property type="entry name" value="mRING-H2-C3H3C2_WDR24"/>
    <property type="match status" value="1"/>
</dbReference>
<dbReference type="InterPro" id="IPR015943">
    <property type="entry name" value="WD40/YVTN_repeat-like_dom_sf"/>
</dbReference>
<dbReference type="OrthoDB" id="60955at2759"/>
<dbReference type="Proteomes" id="UP000009022">
    <property type="component" value="Unassembled WGS sequence"/>
</dbReference>
<evidence type="ECO:0000256" key="6">
    <source>
        <dbReference type="ARBA" id="ARBA00022833"/>
    </source>
</evidence>
<evidence type="ECO:0000256" key="7">
    <source>
        <dbReference type="ARBA" id="ARBA00040269"/>
    </source>
</evidence>
<dbReference type="InterPro" id="IPR019775">
    <property type="entry name" value="WD40_repeat_CS"/>
</dbReference>
<dbReference type="PANTHER" id="PTHR46200">
    <property type="entry name" value="GATOR COMPLEX PROTEIN WDR24"/>
    <property type="match status" value="1"/>
</dbReference>
<dbReference type="PROSITE" id="PS00678">
    <property type="entry name" value="WD_REPEATS_1"/>
    <property type="match status" value="1"/>
</dbReference>
<feature type="repeat" description="WD" evidence="8">
    <location>
        <begin position="127"/>
        <end position="169"/>
    </location>
</feature>
<dbReference type="KEGG" id="tad:TRIADDRAFT_54980"/>
<dbReference type="Pfam" id="PF00400">
    <property type="entry name" value="WD40"/>
    <property type="match status" value="1"/>
</dbReference>
<evidence type="ECO:0000256" key="3">
    <source>
        <dbReference type="ARBA" id="ARBA00022723"/>
    </source>
</evidence>
<dbReference type="GO" id="GO:0008270">
    <property type="term" value="F:zinc ion binding"/>
    <property type="evidence" value="ECO:0007669"/>
    <property type="project" value="UniProtKB-KW"/>
</dbReference>
<dbReference type="GO" id="GO:0005774">
    <property type="term" value="C:vacuolar membrane"/>
    <property type="evidence" value="ECO:0000318"/>
    <property type="project" value="GO_Central"/>
</dbReference>
<gene>
    <name evidence="9" type="ORF">TRIADDRAFT_54980</name>
</gene>
<evidence type="ECO:0000256" key="5">
    <source>
        <dbReference type="ARBA" id="ARBA00022771"/>
    </source>
</evidence>
<accession>B3RQG5</accession>